<proteinExistence type="predicted"/>
<feature type="compositionally biased region" description="Low complexity" evidence="1">
    <location>
        <begin position="167"/>
        <end position="200"/>
    </location>
</feature>
<feature type="compositionally biased region" description="Low complexity" evidence="1">
    <location>
        <begin position="146"/>
        <end position="155"/>
    </location>
</feature>
<protein>
    <submittedName>
        <fullName evidence="2">(northern house mosquito) hypothetical protein</fullName>
    </submittedName>
</protein>
<dbReference type="EMBL" id="HBUE01061293">
    <property type="protein sequence ID" value="CAG6468791.1"/>
    <property type="molecule type" value="Transcribed_RNA"/>
</dbReference>
<dbReference type="AlphaFoldDB" id="A0A8D8FET0"/>
<feature type="region of interest" description="Disordered" evidence="1">
    <location>
        <begin position="217"/>
        <end position="238"/>
    </location>
</feature>
<reference evidence="2" key="1">
    <citation type="submission" date="2021-05" db="EMBL/GenBank/DDBJ databases">
        <authorList>
            <person name="Alioto T."/>
            <person name="Alioto T."/>
            <person name="Gomez Garrido J."/>
        </authorList>
    </citation>
    <scope>NUCLEOTIDE SEQUENCE</scope>
</reference>
<evidence type="ECO:0000313" key="2">
    <source>
        <dbReference type="EMBL" id="CAG6468791.1"/>
    </source>
</evidence>
<organism evidence="2">
    <name type="scientific">Culex pipiens</name>
    <name type="common">House mosquito</name>
    <dbReference type="NCBI Taxonomy" id="7175"/>
    <lineage>
        <taxon>Eukaryota</taxon>
        <taxon>Metazoa</taxon>
        <taxon>Ecdysozoa</taxon>
        <taxon>Arthropoda</taxon>
        <taxon>Hexapoda</taxon>
        <taxon>Insecta</taxon>
        <taxon>Pterygota</taxon>
        <taxon>Neoptera</taxon>
        <taxon>Endopterygota</taxon>
        <taxon>Diptera</taxon>
        <taxon>Nematocera</taxon>
        <taxon>Culicoidea</taxon>
        <taxon>Culicidae</taxon>
        <taxon>Culicinae</taxon>
        <taxon>Culicini</taxon>
        <taxon>Culex</taxon>
        <taxon>Culex</taxon>
    </lineage>
</organism>
<evidence type="ECO:0000256" key="1">
    <source>
        <dbReference type="SAM" id="MobiDB-lite"/>
    </source>
</evidence>
<feature type="compositionally biased region" description="Basic and acidic residues" evidence="1">
    <location>
        <begin position="17"/>
        <end position="31"/>
    </location>
</feature>
<feature type="region of interest" description="Disordered" evidence="1">
    <location>
        <begin position="17"/>
        <end position="200"/>
    </location>
</feature>
<feature type="compositionally biased region" description="Acidic residues" evidence="1">
    <location>
        <begin position="79"/>
        <end position="90"/>
    </location>
</feature>
<name>A0A8D8FET0_CULPI</name>
<sequence length="238" mass="27004">MWNMLVKLIQLSCIEGKEEERDDRRWQREESELTDYGEGEYRQSRKTGKLAGMTEELVLANPFALEEDEENDFDRYSELEYDDDEDDEDLQYSGGQTSPTGRHQLSTASSYGQQQIKLESLPSPTRAFRLEPADEVELPPPPPPAVVRSSAVVPDGGRHPSVIYETSSSSRYDGGLSSFRQNQQQHHPEQQLPNNGNLQQQEIEYLQKGAAVTAAKRKRDTAEFMPVESRQCPAKHTS</sequence>
<feature type="compositionally biased region" description="Polar residues" evidence="1">
    <location>
        <begin position="93"/>
        <end position="117"/>
    </location>
</feature>
<accession>A0A8D8FET0</accession>